<dbReference type="Gene3D" id="3.40.50.300">
    <property type="entry name" value="P-loop containing nucleotide triphosphate hydrolases"/>
    <property type="match status" value="1"/>
</dbReference>
<organism evidence="7 8">
    <name type="scientific">Oncorhynchus mykiss</name>
    <name type="common">Rainbow trout</name>
    <name type="synonym">Salmo gairdneri</name>
    <dbReference type="NCBI Taxonomy" id="8022"/>
    <lineage>
        <taxon>Eukaryota</taxon>
        <taxon>Metazoa</taxon>
        <taxon>Chordata</taxon>
        <taxon>Craniata</taxon>
        <taxon>Vertebrata</taxon>
        <taxon>Euteleostomi</taxon>
        <taxon>Actinopterygii</taxon>
        <taxon>Neopterygii</taxon>
        <taxon>Teleostei</taxon>
        <taxon>Protacanthopterygii</taxon>
        <taxon>Salmoniformes</taxon>
        <taxon>Salmonidae</taxon>
        <taxon>Salmoninae</taxon>
        <taxon>Oncorhynchus</taxon>
    </lineage>
</organism>
<dbReference type="SUPFAM" id="SSF52540">
    <property type="entry name" value="P-loop containing nucleoside triphosphate hydrolases"/>
    <property type="match status" value="1"/>
</dbReference>
<evidence type="ECO:0000256" key="5">
    <source>
        <dbReference type="SAM" id="MobiDB-lite"/>
    </source>
</evidence>
<dbReference type="SMART" id="SM00177">
    <property type="entry name" value="ARF"/>
    <property type="match status" value="1"/>
</dbReference>
<keyword evidence="8" id="KW-1185">Reference proteome</keyword>
<reference evidence="7" key="3">
    <citation type="submission" date="2025-09" db="UniProtKB">
        <authorList>
            <consortium name="Ensembl"/>
        </authorList>
    </citation>
    <scope>IDENTIFICATION</scope>
</reference>
<evidence type="ECO:0000256" key="4">
    <source>
        <dbReference type="PIRSR" id="PIRSR606689-2"/>
    </source>
</evidence>
<accession>A0A8C7UUR8</accession>
<reference evidence="7" key="1">
    <citation type="submission" date="2020-07" db="EMBL/GenBank/DDBJ databases">
        <title>A long reads based de novo assembly of the rainbow trout Arlee double haploid line genome.</title>
        <authorList>
            <person name="Gao G."/>
            <person name="Palti Y."/>
        </authorList>
    </citation>
    <scope>NUCLEOTIDE SEQUENCE [LARGE SCALE GENOMIC DNA]</scope>
</reference>
<keyword evidence="1 3" id="KW-0547">Nucleotide-binding</keyword>
<dbReference type="PRINTS" id="PR00328">
    <property type="entry name" value="SAR1GTPBP"/>
</dbReference>
<keyword evidence="6" id="KW-1133">Transmembrane helix</keyword>
<proteinExistence type="predicted"/>
<dbReference type="InterPro" id="IPR027417">
    <property type="entry name" value="P-loop_NTPase"/>
</dbReference>
<feature type="binding site" evidence="4">
    <location>
        <position position="85"/>
    </location>
    <ligand>
        <name>Mg(2+)</name>
        <dbReference type="ChEBI" id="CHEBI:18420"/>
    </ligand>
</feature>
<dbReference type="InterPro" id="IPR006689">
    <property type="entry name" value="Small_GTPase_ARF/SAR"/>
</dbReference>
<sequence length="265" mass="29634">MPVVREAAVVGLALAVTGGVAYVIWTYASSGEKPKQEPEKIEKETRKKTAQKAPEPAQQTPTIVTETKATGKQVLVLGLEGAGKTSLLHCFASGSLEQDVTPTQGFNAVSINREDLQIEFLEIGGTENLQPYWKRYMCKAMVLVFVVDSSNAAQFPLAKKHLHELLETDLYLPLVVLANKQDNQGACSITTLHEALSLEEVGDQRKLFLIGTHVNSTGYIYKDFPSGRYGIWKKRYVWWEPCCPNAYVENHFNVILKCWYLNLKK</sequence>
<evidence type="ECO:0000313" key="7">
    <source>
        <dbReference type="Ensembl" id="ENSOMYP00000097721.2"/>
    </source>
</evidence>
<feature type="region of interest" description="Disordered" evidence="5">
    <location>
        <begin position="33"/>
        <end position="61"/>
    </location>
</feature>
<keyword evidence="6" id="KW-0812">Transmembrane</keyword>
<keyword evidence="2 3" id="KW-0342">GTP-binding</keyword>
<dbReference type="GO" id="GO:0003924">
    <property type="term" value="F:GTPase activity"/>
    <property type="evidence" value="ECO:0007669"/>
    <property type="project" value="InterPro"/>
</dbReference>
<feature type="compositionally biased region" description="Basic and acidic residues" evidence="5">
    <location>
        <begin position="33"/>
        <end position="47"/>
    </location>
</feature>
<evidence type="ECO:0000313" key="8">
    <source>
        <dbReference type="Proteomes" id="UP000694395"/>
    </source>
</evidence>
<dbReference type="PROSITE" id="PS51417">
    <property type="entry name" value="ARF"/>
    <property type="match status" value="1"/>
</dbReference>
<feature type="binding site" evidence="3">
    <location>
        <begin position="179"/>
        <end position="182"/>
    </location>
    <ligand>
        <name>GTP</name>
        <dbReference type="ChEBI" id="CHEBI:37565"/>
    </ligand>
</feature>
<keyword evidence="6" id="KW-0472">Membrane</keyword>
<dbReference type="PANTHER" id="PTHR46724:SF2">
    <property type="entry name" value="ADP-RIBOSYLATION FACTOR-LIKE PROTEIN 9"/>
    <property type="match status" value="1"/>
</dbReference>
<protein>
    <submittedName>
        <fullName evidence="7">ADP-ribosylation factor-like 9</fullName>
    </submittedName>
</protein>
<dbReference type="GO" id="GO:0046872">
    <property type="term" value="F:metal ion binding"/>
    <property type="evidence" value="ECO:0007669"/>
    <property type="project" value="UniProtKB-KW"/>
</dbReference>
<evidence type="ECO:0000256" key="3">
    <source>
        <dbReference type="PIRSR" id="PIRSR606689-1"/>
    </source>
</evidence>
<dbReference type="InterPro" id="IPR053254">
    <property type="entry name" value="Arf-like_GTPase"/>
</dbReference>
<reference evidence="7" key="2">
    <citation type="submission" date="2025-08" db="UniProtKB">
        <authorList>
            <consortium name="Ensembl"/>
        </authorList>
    </citation>
    <scope>IDENTIFICATION</scope>
</reference>
<dbReference type="Ensembl" id="ENSOMYT00000106129.2">
    <property type="protein sequence ID" value="ENSOMYP00000097721.2"/>
    <property type="gene ID" value="ENSOMYG00000044409.2"/>
</dbReference>
<evidence type="ECO:0000256" key="1">
    <source>
        <dbReference type="ARBA" id="ARBA00022741"/>
    </source>
</evidence>
<feature type="binding site" evidence="3">
    <location>
        <begin position="78"/>
        <end position="85"/>
    </location>
    <ligand>
        <name>GTP</name>
        <dbReference type="ChEBI" id="CHEBI:37565"/>
    </ligand>
</feature>
<dbReference type="GeneTree" id="ENSGT00940000159397"/>
<feature type="transmembrane region" description="Helical" evidence="6">
    <location>
        <begin position="7"/>
        <end position="28"/>
    </location>
</feature>
<dbReference type="Pfam" id="PF00025">
    <property type="entry name" value="Arf"/>
    <property type="match status" value="1"/>
</dbReference>
<dbReference type="Proteomes" id="UP000694395">
    <property type="component" value="Chromosome 31"/>
</dbReference>
<keyword evidence="4" id="KW-0460">Magnesium</keyword>
<evidence type="ECO:0000256" key="6">
    <source>
        <dbReference type="SAM" id="Phobius"/>
    </source>
</evidence>
<dbReference type="GO" id="GO:0005525">
    <property type="term" value="F:GTP binding"/>
    <property type="evidence" value="ECO:0007669"/>
    <property type="project" value="UniProtKB-KW"/>
</dbReference>
<name>A0A8C7UUR8_ONCMY</name>
<evidence type="ECO:0000256" key="2">
    <source>
        <dbReference type="ARBA" id="ARBA00023134"/>
    </source>
</evidence>
<dbReference type="AlphaFoldDB" id="A0A8C7UUR8"/>
<keyword evidence="4" id="KW-0479">Metal-binding</keyword>
<feature type="binding site" evidence="4">
    <location>
        <position position="103"/>
    </location>
    <ligand>
        <name>Mg(2+)</name>
        <dbReference type="ChEBI" id="CHEBI:18420"/>
    </ligand>
</feature>
<dbReference type="PANTHER" id="PTHR46724">
    <property type="entry name" value="ADP-RIBOSYLATION FACTOR-LIKE PROTEIN 9-RELATED"/>
    <property type="match status" value="1"/>
</dbReference>
<feature type="binding site" evidence="3">
    <location>
        <position position="125"/>
    </location>
    <ligand>
        <name>GTP</name>
        <dbReference type="ChEBI" id="CHEBI:37565"/>
    </ligand>
</feature>
<dbReference type="SMART" id="SM00178">
    <property type="entry name" value="SAR"/>
    <property type="match status" value="1"/>
</dbReference>